<dbReference type="GeneID" id="80517936"/>
<dbReference type="EMBL" id="MF405918">
    <property type="protein sequence ID" value="QKU34607.1"/>
    <property type="molecule type" value="Genomic_DNA"/>
</dbReference>
<proteinExistence type="predicted"/>
<accession>A0A6N1NP18</accession>
<dbReference type="SUPFAM" id="SSF52129">
    <property type="entry name" value="Caspase-like"/>
    <property type="match status" value="1"/>
</dbReference>
<evidence type="ECO:0000259" key="1">
    <source>
        <dbReference type="Pfam" id="PF00656"/>
    </source>
</evidence>
<sequence length="289" mass="32697">MGNSICVSVCNTYSNSSSTLPGVKLDNARISGLFGDNCFTLFNLSRKSLISHLKLFTEPIPTMENVIVCLSGHGEYDSANNCEVFDCADNTTIYLSEIVKFFGAYQKIFIIMDSCQDRSPKKMMISNKFPKGPEIIICCPVPKNESALCSNKTGSYFISSIYDVAKDLKIGSLSTEIFLKIMEVSFLLYVNKHKLIPKIYANKLVRNGYGQQIKYIAKITKQPPESMMATRINNCEIDMRIEKVDTLISVVEKKITKSKSFKDTYKLRMLHVDLLDVKLKFLEKKNKVH</sequence>
<dbReference type="InterPro" id="IPR029030">
    <property type="entry name" value="Caspase-like_dom_sf"/>
</dbReference>
<reference evidence="2" key="1">
    <citation type="submission" date="2017-06" db="EMBL/GenBank/DDBJ databases">
        <authorList>
            <person name="Assis F.L."/>
            <person name="Abrahao J.S."/>
            <person name="Silva L."/>
            <person name="Khalil J.B."/>
            <person name="Rodrigues R."/>
            <person name="Silva L.S."/>
            <person name="Boratto P."/>
            <person name="Andrade M."/>
            <person name="Kroon E.G."/>
            <person name="Ribeiro B."/>
            <person name="Bergier I."/>
            <person name="Seligmann H."/>
            <person name="Ghigo E."/>
            <person name="Colson P."/>
            <person name="Levasseur A."/>
            <person name="Raoult D."/>
            <person name="Scola B.L."/>
        </authorList>
    </citation>
    <scope>NUCLEOTIDE SEQUENCE</scope>
    <source>
        <strain evidence="2">Deep ocean</strain>
    </source>
</reference>
<dbReference type="GO" id="GO:0004197">
    <property type="term" value="F:cysteine-type endopeptidase activity"/>
    <property type="evidence" value="ECO:0007669"/>
    <property type="project" value="InterPro"/>
</dbReference>
<dbReference type="Gene3D" id="3.40.50.1460">
    <property type="match status" value="1"/>
</dbReference>
<feature type="domain" description="Peptidase C14 caspase" evidence="1">
    <location>
        <begin position="5"/>
        <end position="206"/>
    </location>
</feature>
<dbReference type="InterPro" id="IPR011600">
    <property type="entry name" value="Pept_C14_caspase"/>
</dbReference>
<dbReference type="RefSeq" id="YP_010781245.1">
    <property type="nucleotide sequence ID" value="NC_075038.1"/>
</dbReference>
<reference evidence="2" key="2">
    <citation type="journal article" date="2018" name="Nat. Commun.">
        <title>Tailed giant Tupanvirus possesses the most complete translational apparatus of the known virosphere.</title>
        <authorList>
            <person name="Abrahao J."/>
            <person name="Silva L."/>
            <person name="Silva L.S."/>
            <person name="Khalil J.Y.B."/>
            <person name="Rodrigues R."/>
            <person name="Arantes T."/>
            <person name="Assis F."/>
            <person name="Boratto P."/>
            <person name="Andrade M."/>
            <person name="Kroon E.G."/>
            <person name="Ribeiro B."/>
            <person name="Bergier I."/>
            <person name="Seligmann H."/>
            <person name="Ghigo E."/>
            <person name="Colson P."/>
            <person name="Levasseur A."/>
            <person name="Kroemer G."/>
            <person name="Raoult D."/>
            <person name="La Scola B."/>
        </authorList>
    </citation>
    <scope>NUCLEOTIDE SEQUENCE [LARGE SCALE GENOMIC DNA]</scope>
    <source>
        <strain evidence="2">Deep ocean</strain>
    </source>
</reference>
<dbReference type="Pfam" id="PF00656">
    <property type="entry name" value="Peptidase_C14"/>
    <property type="match status" value="1"/>
</dbReference>
<name>A0A6N1NP18_9VIRU</name>
<dbReference type="KEGG" id="vg:80517936"/>
<protein>
    <submittedName>
        <fullName evidence="2">Putative ORFan</fullName>
    </submittedName>
</protein>
<evidence type="ECO:0000313" key="2">
    <source>
        <dbReference type="EMBL" id="QKU34607.1"/>
    </source>
</evidence>
<organism evidence="2">
    <name type="scientific">Tupanvirus deep ocean</name>
    <dbReference type="NCBI Taxonomy" id="2126984"/>
    <lineage>
        <taxon>Viruses</taxon>
        <taxon>Varidnaviria</taxon>
        <taxon>Bamfordvirae</taxon>
        <taxon>Nucleocytoviricota</taxon>
        <taxon>Megaviricetes</taxon>
        <taxon>Imitervirales</taxon>
        <taxon>Mimiviridae</taxon>
        <taxon>Megamimivirinae</taxon>
        <taxon>Tupanvirus</taxon>
        <taxon>Tupanvirus altamarinense</taxon>
    </lineage>
</organism>
<dbReference type="GO" id="GO:0006508">
    <property type="term" value="P:proteolysis"/>
    <property type="evidence" value="ECO:0007669"/>
    <property type="project" value="InterPro"/>
</dbReference>